<dbReference type="EMBL" id="JARYMX010000002">
    <property type="protein sequence ID" value="KAJ9560600.1"/>
    <property type="molecule type" value="Genomic_DNA"/>
</dbReference>
<reference evidence="1" key="1">
    <citation type="submission" date="2023-03" db="EMBL/GenBank/DDBJ databases">
        <title>Chromosome-scale reference genome and RAD-based genetic map of yellow starthistle (Centaurea solstitialis) reveal putative structural variation and QTLs associated with invader traits.</title>
        <authorList>
            <person name="Reatini B."/>
            <person name="Cang F.A."/>
            <person name="Jiang Q."/>
            <person name="Mckibben M.T.W."/>
            <person name="Barker M.S."/>
            <person name="Rieseberg L.H."/>
            <person name="Dlugosch K.M."/>
        </authorList>
    </citation>
    <scope>NUCLEOTIDE SEQUENCE</scope>
    <source>
        <strain evidence="1">CAN-66</strain>
        <tissue evidence="1">Leaf</tissue>
    </source>
</reference>
<proteinExistence type="predicted"/>
<evidence type="ECO:0000313" key="2">
    <source>
        <dbReference type="Proteomes" id="UP001172457"/>
    </source>
</evidence>
<dbReference type="InterPro" id="IPR012337">
    <property type="entry name" value="RNaseH-like_sf"/>
</dbReference>
<organism evidence="1 2">
    <name type="scientific">Centaurea solstitialis</name>
    <name type="common">yellow star-thistle</name>
    <dbReference type="NCBI Taxonomy" id="347529"/>
    <lineage>
        <taxon>Eukaryota</taxon>
        <taxon>Viridiplantae</taxon>
        <taxon>Streptophyta</taxon>
        <taxon>Embryophyta</taxon>
        <taxon>Tracheophyta</taxon>
        <taxon>Spermatophyta</taxon>
        <taxon>Magnoliopsida</taxon>
        <taxon>eudicotyledons</taxon>
        <taxon>Gunneridae</taxon>
        <taxon>Pentapetalae</taxon>
        <taxon>asterids</taxon>
        <taxon>campanulids</taxon>
        <taxon>Asterales</taxon>
        <taxon>Asteraceae</taxon>
        <taxon>Carduoideae</taxon>
        <taxon>Cardueae</taxon>
        <taxon>Centaureinae</taxon>
        <taxon>Centaurea</taxon>
    </lineage>
</organism>
<name>A0AA38WPX2_9ASTR</name>
<dbReference type="PANTHER" id="PTHR31973:SF188">
    <property type="entry name" value="POLYPROTEIN, PUTATIVE-RELATED"/>
    <property type="match status" value="1"/>
</dbReference>
<dbReference type="AlphaFoldDB" id="A0AA38WPX2"/>
<dbReference type="PANTHER" id="PTHR31973">
    <property type="entry name" value="POLYPROTEIN, PUTATIVE-RELATED"/>
    <property type="match status" value="1"/>
</dbReference>
<accession>A0AA38WPX2</accession>
<evidence type="ECO:0008006" key="3">
    <source>
        <dbReference type="Google" id="ProtNLM"/>
    </source>
</evidence>
<dbReference type="SUPFAM" id="SSF53098">
    <property type="entry name" value="Ribonuclease H-like"/>
    <property type="match status" value="1"/>
</dbReference>
<gene>
    <name evidence="1" type="ORF">OSB04_005760</name>
</gene>
<comment type="caution">
    <text evidence="1">The sequence shown here is derived from an EMBL/GenBank/DDBJ whole genome shotgun (WGS) entry which is preliminary data.</text>
</comment>
<sequence length="460" mass="53514">MLKRLKLIKRGLQAMVISHEWSSYRLDDIEQANSMKEYILNDEWWDKFVTPTSHVYTLVYEMWDAMIEIYKKEKRPTSQISCFYDVVHRIVVARWVKNHSLHPRYYSDAWLLEDSTKCAPHRDGEISQEMMKRFRRLFPNDDEYAMFSMKTGPFEDLTIISKMGTMEPQELVTLAFRLLGQPTSSSCAERNWSTYAFIHLVKRNKLTTSRAQELVYIYNNLRLLSRNPNADVKMWDVGGDAFDSMEDVGFLEVADLSLDEPDFENDLLIDKVKKHYPSNSDQVLSILFLDKNAKEQSFIQLDFPKNFMVILSMYKDEAEVTIYVTTDKFVQQSGDEVLDECDNGNDSDSNCPSEENYHSRHSTNDEYGFLNDECGSVGYSKNKKGPTMKVKKFVDTHSCTRSNMCGNKHATQGWIADVVTDKLKSNGDVSCAELKRWLMRNYNVDVPYMRAFRGKRTSLQ</sequence>
<evidence type="ECO:0000313" key="1">
    <source>
        <dbReference type="EMBL" id="KAJ9560600.1"/>
    </source>
</evidence>
<protein>
    <recommendedName>
        <fullName evidence="3">HAT C-terminal dimerisation domain-containing protein</fullName>
    </recommendedName>
</protein>
<dbReference type="Proteomes" id="UP001172457">
    <property type="component" value="Chromosome 2"/>
</dbReference>
<keyword evidence="2" id="KW-1185">Reference proteome</keyword>